<gene>
    <name evidence="3" type="ORF">LY89DRAFT_744511</name>
</gene>
<feature type="chain" id="PRO_5008268662" evidence="2">
    <location>
        <begin position="21"/>
        <end position="530"/>
    </location>
</feature>
<dbReference type="RefSeq" id="XP_018078307.1">
    <property type="nucleotide sequence ID" value="XM_018221038.1"/>
</dbReference>
<name>A0A194XW54_MOLSC</name>
<organism evidence="3 4">
    <name type="scientific">Mollisia scopiformis</name>
    <name type="common">Conifer needle endophyte fungus</name>
    <name type="synonym">Phialocephala scopiformis</name>
    <dbReference type="NCBI Taxonomy" id="149040"/>
    <lineage>
        <taxon>Eukaryota</taxon>
        <taxon>Fungi</taxon>
        <taxon>Dikarya</taxon>
        <taxon>Ascomycota</taxon>
        <taxon>Pezizomycotina</taxon>
        <taxon>Leotiomycetes</taxon>
        <taxon>Helotiales</taxon>
        <taxon>Mollisiaceae</taxon>
        <taxon>Mollisia</taxon>
    </lineage>
</organism>
<dbReference type="Proteomes" id="UP000070700">
    <property type="component" value="Unassembled WGS sequence"/>
</dbReference>
<dbReference type="EMBL" id="KQ947404">
    <property type="protein sequence ID" value="KUJ23952.1"/>
    <property type="molecule type" value="Genomic_DNA"/>
</dbReference>
<evidence type="ECO:0000256" key="2">
    <source>
        <dbReference type="SAM" id="SignalP"/>
    </source>
</evidence>
<feature type="region of interest" description="Disordered" evidence="1">
    <location>
        <begin position="323"/>
        <end position="350"/>
    </location>
</feature>
<keyword evidence="2" id="KW-0732">Signal</keyword>
<feature type="compositionally biased region" description="Basic and acidic residues" evidence="1">
    <location>
        <begin position="339"/>
        <end position="350"/>
    </location>
</feature>
<accession>A0A194XW54</accession>
<proteinExistence type="predicted"/>
<sequence>MAVNILVLGLTGILSIPALTSMFSPPVPDKILINIGVGANNSQANITDPNLGGNTPSVALFDVNGVQLGFADGSDSSIIDGGTTQLSVGGAEGSSASETPEYVQLYATGDNAICIAWLTTTSSASDGGDFRTWNGATATFCGLPWYPSTALFPGVETPYTPPCFWMSSDGRFVDGFSARLTDFFFPGNSGPANSTSTQWAEFPDTLCKAPGRQQFYNSTGSCIPFYPSGLSKVNDKDPETGFDIDFEAIESSFTMSCSSAGTPFNNNVDLGQPDAGVTIADLPTTSATIDTNPSVTIPAGVTLQSSLELGNLKVRDVVLEPPSITAAPEPKPKRKRTAPKKEPVLNRRVEKRSEQPHQWCEENKLVVSDFASHSAIEVCVSETSWGPDFVSTVEAIFCDMCQRRTYPLCGENGSNSSYMAPNTTSTTTSTIVTTTITASLLSSTSAIGSSASSALASSWTNTSSTASEQSVQIAATSSAVSNEMMSTKVNRGETIEICFDLEKQQLRAPKRLRRTTFVPVKEYTDVQYWS</sequence>
<evidence type="ECO:0000256" key="1">
    <source>
        <dbReference type="SAM" id="MobiDB-lite"/>
    </source>
</evidence>
<dbReference type="AlphaFoldDB" id="A0A194XW54"/>
<keyword evidence="4" id="KW-1185">Reference proteome</keyword>
<protein>
    <submittedName>
        <fullName evidence="3">Uncharacterized protein</fullName>
    </submittedName>
</protein>
<dbReference type="KEGG" id="psco:LY89DRAFT_744511"/>
<feature type="signal peptide" evidence="2">
    <location>
        <begin position="1"/>
        <end position="20"/>
    </location>
</feature>
<evidence type="ECO:0000313" key="4">
    <source>
        <dbReference type="Proteomes" id="UP000070700"/>
    </source>
</evidence>
<dbReference type="OrthoDB" id="3559878at2759"/>
<reference evidence="3 4" key="1">
    <citation type="submission" date="2015-10" db="EMBL/GenBank/DDBJ databases">
        <title>Full genome of DAOMC 229536 Phialocephala scopiformis, a fungal endophyte of spruce producing the potent anti-insectan compound rugulosin.</title>
        <authorList>
            <consortium name="DOE Joint Genome Institute"/>
            <person name="Walker A.K."/>
            <person name="Frasz S.L."/>
            <person name="Seifert K.A."/>
            <person name="Miller J.D."/>
            <person name="Mondo S.J."/>
            <person name="Labutti K."/>
            <person name="Lipzen A."/>
            <person name="Dockter R."/>
            <person name="Kennedy M."/>
            <person name="Grigoriev I.V."/>
            <person name="Spatafora J.W."/>
        </authorList>
    </citation>
    <scope>NUCLEOTIDE SEQUENCE [LARGE SCALE GENOMIC DNA]</scope>
    <source>
        <strain evidence="3 4">CBS 120377</strain>
    </source>
</reference>
<dbReference type="InParanoid" id="A0A194XW54"/>
<evidence type="ECO:0000313" key="3">
    <source>
        <dbReference type="EMBL" id="KUJ23952.1"/>
    </source>
</evidence>
<dbReference type="GeneID" id="28830764"/>